<dbReference type="PANTHER" id="PTHR30250">
    <property type="entry name" value="PST FAMILY PREDICTED COLANIC ACID TRANSPORTER"/>
    <property type="match status" value="1"/>
</dbReference>
<organism evidence="8">
    <name type="scientific">Salmonella enterica</name>
    <name type="common">Salmonella choleraesuis</name>
    <dbReference type="NCBI Taxonomy" id="28901"/>
    <lineage>
        <taxon>Bacteria</taxon>
        <taxon>Pseudomonadati</taxon>
        <taxon>Pseudomonadota</taxon>
        <taxon>Gammaproteobacteria</taxon>
        <taxon>Enterobacterales</taxon>
        <taxon>Enterobacteriaceae</taxon>
        <taxon>Salmonella</taxon>
    </lineage>
</organism>
<evidence type="ECO:0000256" key="6">
    <source>
        <dbReference type="ARBA" id="ARBA00049738"/>
    </source>
</evidence>
<comment type="caution">
    <text evidence="8">The sequence shown here is derived from an EMBL/GenBank/DDBJ whole genome shotgun (WGS) entry which is preliminary data.</text>
</comment>
<protein>
    <recommendedName>
        <fullName evidence="6">Putative O-antigen transporter</fullName>
    </recommendedName>
</protein>
<feature type="transmembrane region" description="Helical" evidence="7">
    <location>
        <begin position="50"/>
        <end position="74"/>
    </location>
</feature>
<feature type="transmembrane region" description="Helical" evidence="7">
    <location>
        <begin position="119"/>
        <end position="137"/>
    </location>
</feature>
<comment type="subcellular location">
    <subcellularLocation>
        <location evidence="1">Cell membrane</location>
        <topology evidence="1">Multi-pass membrane protein</topology>
    </subcellularLocation>
</comment>
<dbReference type="EMBL" id="RMUA01000068">
    <property type="protein sequence ID" value="MFK71771.1"/>
    <property type="molecule type" value="Genomic_DNA"/>
</dbReference>
<feature type="transmembrane region" description="Helical" evidence="7">
    <location>
        <begin position="95"/>
        <end position="113"/>
    </location>
</feature>
<feature type="transmembrane region" description="Helical" evidence="7">
    <location>
        <begin position="385"/>
        <end position="408"/>
    </location>
</feature>
<proteinExistence type="predicted"/>
<accession>A0A3J4MPG0</accession>
<evidence type="ECO:0000256" key="3">
    <source>
        <dbReference type="ARBA" id="ARBA00022692"/>
    </source>
</evidence>
<evidence type="ECO:0000256" key="5">
    <source>
        <dbReference type="ARBA" id="ARBA00023136"/>
    </source>
</evidence>
<feature type="transmembrane region" description="Helical" evidence="7">
    <location>
        <begin position="149"/>
        <end position="169"/>
    </location>
</feature>
<feature type="transmembrane region" description="Helical" evidence="7">
    <location>
        <begin position="292"/>
        <end position="315"/>
    </location>
</feature>
<evidence type="ECO:0000256" key="7">
    <source>
        <dbReference type="SAM" id="Phobius"/>
    </source>
</evidence>
<keyword evidence="4 7" id="KW-1133">Transmembrane helix</keyword>
<evidence type="ECO:0000256" key="4">
    <source>
        <dbReference type="ARBA" id="ARBA00022989"/>
    </source>
</evidence>
<evidence type="ECO:0000256" key="2">
    <source>
        <dbReference type="ARBA" id="ARBA00022475"/>
    </source>
</evidence>
<dbReference type="PANTHER" id="PTHR30250:SF11">
    <property type="entry name" value="O-ANTIGEN TRANSPORTER-RELATED"/>
    <property type="match status" value="1"/>
</dbReference>
<dbReference type="Proteomes" id="UP000885320">
    <property type="component" value="Unassembled WGS sequence"/>
</dbReference>
<dbReference type="InterPro" id="IPR050833">
    <property type="entry name" value="Poly_Biosynth_Transport"/>
</dbReference>
<sequence length="428" mass="48315">MNLIINLNKKNMLNRYLQQSSSFFARIGVSLISMVLSVIIVRVYDKSTVSAFFLFVSYTTFLTQVFLLGMTPFLNILAAKKVRSSSIYKEIIKKLYLSIPVTIVVLWGLNETFEIEDIFLLFLATVISGLSSVLTELMKGNGSYVASQLYNGGVSTLLFIILLASNQLLGYDTDIIILYLASLFISSVMNYYQWRLSYNKVHVIDLSLKDKILFKKILPIYLSTVIVYLFSQVDLWVVSKNFDSSVVAQYGLAIRLAALLSFSTLSVRAIAASRIPILIQDKKLLQKEIYCSCNFSFVVSLLTLLSLLILGYWLIGMIFGVDYQYSWFILMIFAVGQIVNAATGPCDFLLSHTGHGISLMWITFISFILLIASFVGIQFLEDKTVFLYCSAVSLIIAVQNLSVVYIAFKKTGILALPYFKREYLRVEK</sequence>
<dbReference type="AlphaFoldDB" id="A0A3J4MPG0"/>
<evidence type="ECO:0000313" key="8">
    <source>
        <dbReference type="EMBL" id="MFK71771.1"/>
    </source>
</evidence>
<feature type="transmembrane region" description="Helical" evidence="7">
    <location>
        <begin position="250"/>
        <end position="271"/>
    </location>
</feature>
<reference evidence="8" key="1">
    <citation type="submission" date="2018-11" db="EMBL/GenBank/DDBJ databases">
        <authorList>
            <consortium name="PulseNet: The National Subtyping Network for Foodborne Disease Surveillance"/>
            <person name="Tarr C.L."/>
            <person name="Trees E."/>
            <person name="Katz L.S."/>
            <person name="Carleton-Romer H.A."/>
            <person name="Stroika S."/>
            <person name="Kucerova Z."/>
            <person name="Roache K.F."/>
            <person name="Sabol A.L."/>
            <person name="Besser J."/>
            <person name="Gerner-Smidt P."/>
        </authorList>
    </citation>
    <scope>NUCLEOTIDE SEQUENCE [LARGE SCALE GENOMIC DNA]</scope>
    <source>
        <strain evidence="8">PNUSAS057377</strain>
    </source>
</reference>
<gene>
    <name evidence="8" type="ORF">EEN95_21875</name>
</gene>
<feature type="transmembrane region" description="Helical" evidence="7">
    <location>
        <begin position="213"/>
        <end position="230"/>
    </location>
</feature>
<feature type="transmembrane region" description="Helical" evidence="7">
    <location>
        <begin position="357"/>
        <end position="379"/>
    </location>
</feature>
<evidence type="ECO:0000256" key="1">
    <source>
        <dbReference type="ARBA" id="ARBA00004651"/>
    </source>
</evidence>
<keyword evidence="5 7" id="KW-0472">Membrane</keyword>
<feature type="transmembrane region" description="Helical" evidence="7">
    <location>
        <begin position="21"/>
        <end position="44"/>
    </location>
</feature>
<keyword evidence="3 7" id="KW-0812">Transmembrane</keyword>
<feature type="transmembrane region" description="Helical" evidence="7">
    <location>
        <begin position="327"/>
        <end position="350"/>
    </location>
</feature>
<dbReference type="GO" id="GO:0005886">
    <property type="term" value="C:plasma membrane"/>
    <property type="evidence" value="ECO:0007669"/>
    <property type="project" value="UniProtKB-SubCell"/>
</dbReference>
<feature type="transmembrane region" description="Helical" evidence="7">
    <location>
        <begin position="175"/>
        <end position="192"/>
    </location>
</feature>
<keyword evidence="2" id="KW-1003">Cell membrane</keyword>
<name>A0A3J4MPG0_SALER</name>